<reference evidence="6" key="1">
    <citation type="journal article" date="2021" name="New Phytol.">
        <title>Evolutionary innovations through gain and loss of genes in the ectomycorrhizal Boletales.</title>
        <authorList>
            <person name="Wu G."/>
            <person name="Miyauchi S."/>
            <person name="Morin E."/>
            <person name="Kuo A."/>
            <person name="Drula E."/>
            <person name="Varga T."/>
            <person name="Kohler A."/>
            <person name="Feng B."/>
            <person name="Cao Y."/>
            <person name="Lipzen A."/>
            <person name="Daum C."/>
            <person name="Hundley H."/>
            <person name="Pangilinan J."/>
            <person name="Johnson J."/>
            <person name="Barry K."/>
            <person name="LaButti K."/>
            <person name="Ng V."/>
            <person name="Ahrendt S."/>
            <person name="Min B."/>
            <person name="Choi I.G."/>
            <person name="Park H."/>
            <person name="Plett J.M."/>
            <person name="Magnuson J."/>
            <person name="Spatafora J.W."/>
            <person name="Nagy L.G."/>
            <person name="Henrissat B."/>
            <person name="Grigoriev I.V."/>
            <person name="Yang Z.L."/>
            <person name="Xu J."/>
            <person name="Martin F.M."/>
        </authorList>
    </citation>
    <scope>NUCLEOTIDE SEQUENCE</scope>
    <source>
        <strain evidence="6">KKN 215</strain>
    </source>
</reference>
<protein>
    <recommendedName>
        <fullName evidence="5">Anaphase-promoting complex subunit 4-like WD40 domain-containing protein</fullName>
    </recommendedName>
</protein>
<dbReference type="SUPFAM" id="SSF50978">
    <property type="entry name" value="WD40 repeat-like"/>
    <property type="match status" value="1"/>
</dbReference>
<dbReference type="AlphaFoldDB" id="A0A8K0XQX8"/>
<feature type="region of interest" description="Disordered" evidence="4">
    <location>
        <begin position="374"/>
        <end position="449"/>
    </location>
</feature>
<dbReference type="SUPFAM" id="SSF75011">
    <property type="entry name" value="3-carboxy-cis,cis-mucoante lactonizing enzyme"/>
    <property type="match status" value="1"/>
</dbReference>
<gene>
    <name evidence="6" type="ORF">BXZ70DRAFT_933946</name>
</gene>
<evidence type="ECO:0000256" key="2">
    <source>
        <dbReference type="ARBA" id="ARBA00022737"/>
    </source>
</evidence>
<evidence type="ECO:0000256" key="1">
    <source>
        <dbReference type="ARBA" id="ARBA00022574"/>
    </source>
</evidence>
<dbReference type="SMART" id="SM00320">
    <property type="entry name" value="WD40"/>
    <property type="match status" value="8"/>
</dbReference>
<dbReference type="PROSITE" id="PS00678">
    <property type="entry name" value="WD_REPEATS_1"/>
    <property type="match status" value="1"/>
</dbReference>
<evidence type="ECO:0000259" key="5">
    <source>
        <dbReference type="Pfam" id="PF12894"/>
    </source>
</evidence>
<dbReference type="EMBL" id="JAEVFJ010000012">
    <property type="protein sequence ID" value="KAH8101579.1"/>
    <property type="molecule type" value="Genomic_DNA"/>
</dbReference>
<feature type="repeat" description="WD" evidence="3">
    <location>
        <begin position="690"/>
        <end position="720"/>
    </location>
</feature>
<feature type="domain" description="Anaphase-promoting complex subunit 4-like WD40" evidence="5">
    <location>
        <begin position="567"/>
        <end position="618"/>
    </location>
</feature>
<dbReference type="InterPro" id="IPR024977">
    <property type="entry name" value="Apc4-like_WD40_dom"/>
</dbReference>
<dbReference type="OrthoDB" id="538223at2759"/>
<dbReference type="Pfam" id="PF12894">
    <property type="entry name" value="ANAPC4_WD40"/>
    <property type="match status" value="2"/>
</dbReference>
<evidence type="ECO:0000313" key="6">
    <source>
        <dbReference type="EMBL" id="KAH8101579.1"/>
    </source>
</evidence>
<organism evidence="6 7">
    <name type="scientific">Cristinia sonorae</name>
    <dbReference type="NCBI Taxonomy" id="1940300"/>
    <lineage>
        <taxon>Eukaryota</taxon>
        <taxon>Fungi</taxon>
        <taxon>Dikarya</taxon>
        <taxon>Basidiomycota</taxon>
        <taxon>Agaricomycotina</taxon>
        <taxon>Agaricomycetes</taxon>
        <taxon>Agaricomycetidae</taxon>
        <taxon>Agaricales</taxon>
        <taxon>Pleurotineae</taxon>
        <taxon>Stephanosporaceae</taxon>
        <taxon>Cristinia</taxon>
    </lineage>
</organism>
<feature type="repeat" description="WD" evidence="3">
    <location>
        <begin position="648"/>
        <end position="689"/>
    </location>
</feature>
<dbReference type="PANTHER" id="PTHR19879:SF9">
    <property type="entry name" value="TRANSCRIPTION INITIATION FACTOR TFIID SUBUNIT 5"/>
    <property type="match status" value="1"/>
</dbReference>
<dbReference type="PRINTS" id="PR00320">
    <property type="entry name" value="GPROTEINBRPT"/>
</dbReference>
<sequence>MMGVIKHPWKIYEDELYSKGYGLPLWYPEPSTDATGNESGREIQIGDVGYVEDGVFFSLFNTMNGASFGPWDPPSEPLTIHPQLFRTQADAIPVGQTIFSAGINTVEAGAEAHAGDLAGFSANFQTSKEKAAFLFVRGGASRVTVMTNKNMQSYVLKNIHDWVATLNNALGADTKRAEDLYFIRGHIKTTSWGVAAIAASHSRQAVSIAAGYGPASGSVRITHDKANVASLDQRWGPKDPNHNVFDQCLFVNYYRYRKRLGFIPHLKAGAGPHTLPDGGSSDEEEGVIVRDNETPLDVDPVNHLLDYILKHSDADAAVASDGDLAELLGNEDWPDNIPDILVEKMPEIEIIDGVGVISQEKAVYRAHFRAVEEDEAPEVPVEPEAGPSEQSDGSTSQHPEASTSQEQVGSSDEVATAQDAPATTGDANSGDAEETKEEEETRKTTPAASISVMGRIVVKDHTMDWPHRQLVDNENIDGSSIGSFQFSPNAEYVAVSYDDGQIRVWHTQRWKLVLRISDHHTESVTALKFSPDSTRLAAATRRGYVWDISRAPAGIYSDVCQLQGLGEQPNDLVWDLAWSPDGKAIATAASDSKVRIFNPSNGVPVRILETQHLVSRVTYSPDGKYIVAIAKSSGYIWNAVSGEQVGMMDGHTRDIWCLSISPDSQRVITGSDDYTHRVWDINNGVALVLFNEHTGPVWSVGFSEDGKEVMASSNDGTVSICDSYDGTRRHLLQNSSISISTASYSQQSNFIATGLFDGEVKLWDVKSGAEVCSLHGHEDSIKELRFSPDDDSFVTSSDDGTMRVWSLLDVLRVSC</sequence>
<dbReference type="PROSITE" id="PS50082">
    <property type="entry name" value="WD_REPEATS_2"/>
    <property type="match status" value="6"/>
</dbReference>
<name>A0A8K0XQX8_9AGAR</name>
<keyword evidence="1 3" id="KW-0853">WD repeat</keyword>
<dbReference type="InterPro" id="IPR019775">
    <property type="entry name" value="WD40_repeat_CS"/>
</dbReference>
<feature type="repeat" description="WD" evidence="3">
    <location>
        <begin position="732"/>
        <end position="773"/>
    </location>
</feature>
<feature type="repeat" description="WD" evidence="3">
    <location>
        <begin position="573"/>
        <end position="607"/>
    </location>
</feature>
<comment type="caution">
    <text evidence="6">The sequence shown here is derived from an EMBL/GenBank/DDBJ whole genome shotgun (WGS) entry which is preliminary data.</text>
</comment>
<dbReference type="InterPro" id="IPR015943">
    <property type="entry name" value="WD40/YVTN_repeat-like_dom_sf"/>
</dbReference>
<evidence type="ECO:0000256" key="3">
    <source>
        <dbReference type="PROSITE-ProRule" id="PRU00221"/>
    </source>
</evidence>
<keyword evidence="2" id="KW-0677">Repeat</keyword>
<dbReference type="Pfam" id="PF00400">
    <property type="entry name" value="WD40"/>
    <property type="match status" value="4"/>
</dbReference>
<dbReference type="CDD" id="cd00200">
    <property type="entry name" value="WD40"/>
    <property type="match status" value="1"/>
</dbReference>
<dbReference type="Gene3D" id="2.130.10.10">
    <property type="entry name" value="YVTN repeat-like/Quinoprotein amine dehydrogenase"/>
    <property type="match status" value="2"/>
</dbReference>
<feature type="repeat" description="WD" evidence="3">
    <location>
        <begin position="774"/>
        <end position="807"/>
    </location>
</feature>
<dbReference type="PROSITE" id="PS50294">
    <property type="entry name" value="WD_REPEATS_REGION"/>
    <property type="match status" value="3"/>
</dbReference>
<feature type="repeat" description="WD" evidence="3">
    <location>
        <begin position="474"/>
        <end position="515"/>
    </location>
</feature>
<dbReference type="InterPro" id="IPR020472">
    <property type="entry name" value="WD40_PAC1"/>
</dbReference>
<accession>A0A8K0XQX8</accession>
<proteinExistence type="predicted"/>
<feature type="compositionally biased region" description="Polar residues" evidence="4">
    <location>
        <begin position="388"/>
        <end position="410"/>
    </location>
</feature>
<dbReference type="InterPro" id="IPR036322">
    <property type="entry name" value="WD40_repeat_dom_sf"/>
</dbReference>
<evidence type="ECO:0000313" key="7">
    <source>
        <dbReference type="Proteomes" id="UP000813824"/>
    </source>
</evidence>
<dbReference type="PANTHER" id="PTHR19879">
    <property type="entry name" value="TRANSCRIPTION INITIATION FACTOR TFIID"/>
    <property type="match status" value="1"/>
</dbReference>
<dbReference type="Proteomes" id="UP000813824">
    <property type="component" value="Unassembled WGS sequence"/>
</dbReference>
<dbReference type="InterPro" id="IPR001680">
    <property type="entry name" value="WD40_rpt"/>
</dbReference>
<keyword evidence="7" id="KW-1185">Reference proteome</keyword>
<evidence type="ECO:0000256" key="4">
    <source>
        <dbReference type="SAM" id="MobiDB-lite"/>
    </source>
</evidence>
<feature type="domain" description="Anaphase-promoting complex subunit 4-like WD40" evidence="5">
    <location>
        <begin position="485"/>
        <end position="545"/>
    </location>
</feature>